<keyword evidence="8" id="KW-1185">Reference proteome</keyword>
<evidence type="ECO:0000256" key="3">
    <source>
        <dbReference type="ARBA" id="ARBA00022679"/>
    </source>
</evidence>
<keyword evidence="2 4" id="KW-0328">Glycosyltransferase</keyword>
<proteinExistence type="inferred from homology"/>
<evidence type="ECO:0000256" key="5">
    <source>
        <dbReference type="RuleBase" id="RU362057"/>
    </source>
</evidence>
<dbReference type="Proteomes" id="UP001642360">
    <property type="component" value="Unassembled WGS sequence"/>
</dbReference>
<comment type="caution">
    <text evidence="7">The sequence shown here is derived from an EMBL/GenBank/DDBJ whole genome shotgun (WGS) entry which is preliminary data.</text>
</comment>
<sequence length="443" mass="50014">MCRKKKEVLEGDGGVVEKGPISLEEKGNAHEEGAITRDKENDFVQVVHKHKGKKDFRQKSVGNERGVGNKFSVLAVNDENVLERGDGSHEAPLSVEEVGINNSQNEDPMLKRGNMWNCRGGGRKKVYTDEDDDYLTNGTLDTPIDWVTGLSNIRQRDLPSFIQTTNPNDIMFHFMRLETEDCLKAPAIIFNNFEELEREALQAVVSKFNFPNIYPIGPLSLLEQKYVPKSLSESLNSSFWKQDSKVFDWLESREPESVLYVNYGCVAVMSTQHFRELAWGLADSKQSFLWVIRPDVVKDGEAVLSEEFMEEIKDRGLLVSWCAQEKVLGLPAVGAFLTHCGWNSMTETVVGGVPVICWPFFADQQTNSRIACTKLAMGMEINPDVKRDEVSSLVREMMRGEEGKQMRINAKEWKRKAEIATDVGGSAYTNFDKLIKEVLLSEN</sequence>
<dbReference type="PANTHER" id="PTHR11926:SF1547">
    <property type="entry name" value="GLYCOSYLTRANSFERASE"/>
    <property type="match status" value="1"/>
</dbReference>
<evidence type="ECO:0000313" key="7">
    <source>
        <dbReference type="EMBL" id="CAK9152614.1"/>
    </source>
</evidence>
<dbReference type="GO" id="GO:0016757">
    <property type="term" value="F:glycosyltransferase activity"/>
    <property type="evidence" value="ECO:0007669"/>
    <property type="project" value="UniProtKB-KW"/>
</dbReference>
<reference evidence="7 8" key="1">
    <citation type="submission" date="2024-02" db="EMBL/GenBank/DDBJ databases">
        <authorList>
            <person name="Vignale AGUSTIN F."/>
            <person name="Sosa J E."/>
            <person name="Modenutti C."/>
        </authorList>
    </citation>
    <scope>NUCLEOTIDE SEQUENCE [LARGE SCALE GENOMIC DNA]</scope>
</reference>
<evidence type="ECO:0000256" key="1">
    <source>
        <dbReference type="ARBA" id="ARBA00009995"/>
    </source>
</evidence>
<feature type="compositionally biased region" description="Basic and acidic residues" evidence="6">
    <location>
        <begin position="23"/>
        <end position="32"/>
    </location>
</feature>
<dbReference type="EC" id="2.4.1.-" evidence="5"/>
<name>A0ABC8S624_9AQUA</name>
<gene>
    <name evidence="7" type="ORF">ILEXP_LOCUS20840</name>
</gene>
<dbReference type="InterPro" id="IPR002213">
    <property type="entry name" value="UDP_glucos_trans"/>
</dbReference>
<dbReference type="Pfam" id="PF00201">
    <property type="entry name" value="UDPGT"/>
    <property type="match status" value="1"/>
</dbReference>
<comment type="similarity">
    <text evidence="1 4">Belongs to the UDP-glycosyltransferase family.</text>
</comment>
<dbReference type="CDD" id="cd03784">
    <property type="entry name" value="GT1_Gtf-like"/>
    <property type="match status" value="1"/>
</dbReference>
<dbReference type="AlphaFoldDB" id="A0ABC8S624"/>
<organism evidence="7 8">
    <name type="scientific">Ilex paraguariensis</name>
    <name type="common">yerba mate</name>
    <dbReference type="NCBI Taxonomy" id="185542"/>
    <lineage>
        <taxon>Eukaryota</taxon>
        <taxon>Viridiplantae</taxon>
        <taxon>Streptophyta</taxon>
        <taxon>Embryophyta</taxon>
        <taxon>Tracheophyta</taxon>
        <taxon>Spermatophyta</taxon>
        <taxon>Magnoliopsida</taxon>
        <taxon>eudicotyledons</taxon>
        <taxon>Gunneridae</taxon>
        <taxon>Pentapetalae</taxon>
        <taxon>asterids</taxon>
        <taxon>campanulids</taxon>
        <taxon>Aquifoliales</taxon>
        <taxon>Aquifoliaceae</taxon>
        <taxon>Ilex</taxon>
    </lineage>
</organism>
<dbReference type="PANTHER" id="PTHR11926">
    <property type="entry name" value="GLUCOSYL/GLUCURONOSYL TRANSFERASES"/>
    <property type="match status" value="1"/>
</dbReference>
<feature type="region of interest" description="Disordered" evidence="6">
    <location>
        <begin position="1"/>
        <end position="32"/>
    </location>
</feature>
<dbReference type="SUPFAM" id="SSF53756">
    <property type="entry name" value="UDP-Glycosyltransferase/glycogen phosphorylase"/>
    <property type="match status" value="1"/>
</dbReference>
<dbReference type="PROSITE" id="PS00375">
    <property type="entry name" value="UDPGT"/>
    <property type="match status" value="1"/>
</dbReference>
<dbReference type="EMBL" id="CAUOFW020002280">
    <property type="protein sequence ID" value="CAK9152614.1"/>
    <property type="molecule type" value="Genomic_DNA"/>
</dbReference>
<dbReference type="GO" id="GO:0016138">
    <property type="term" value="P:glycoside biosynthetic process"/>
    <property type="evidence" value="ECO:0007669"/>
    <property type="project" value="UniProtKB-ARBA"/>
</dbReference>
<evidence type="ECO:0000256" key="2">
    <source>
        <dbReference type="ARBA" id="ARBA00022676"/>
    </source>
</evidence>
<keyword evidence="3 4" id="KW-0808">Transferase</keyword>
<accession>A0ABC8S624</accession>
<evidence type="ECO:0000313" key="8">
    <source>
        <dbReference type="Proteomes" id="UP001642360"/>
    </source>
</evidence>
<protein>
    <recommendedName>
        <fullName evidence="5">Glycosyltransferase</fullName>
        <ecNumber evidence="5">2.4.1.-</ecNumber>
    </recommendedName>
</protein>
<dbReference type="FunFam" id="3.40.50.2000:FF:000060">
    <property type="entry name" value="Glycosyltransferase"/>
    <property type="match status" value="1"/>
</dbReference>
<dbReference type="InterPro" id="IPR035595">
    <property type="entry name" value="UDP_glycos_trans_CS"/>
</dbReference>
<evidence type="ECO:0000256" key="4">
    <source>
        <dbReference type="RuleBase" id="RU003718"/>
    </source>
</evidence>
<evidence type="ECO:0000256" key="6">
    <source>
        <dbReference type="SAM" id="MobiDB-lite"/>
    </source>
</evidence>
<dbReference type="Gene3D" id="3.40.50.2000">
    <property type="entry name" value="Glycogen Phosphorylase B"/>
    <property type="match status" value="2"/>
</dbReference>